<evidence type="ECO:0000313" key="2">
    <source>
        <dbReference type="EMBL" id="MCU4719717.1"/>
    </source>
</evidence>
<dbReference type="EMBL" id="JAOPKD010000042">
    <property type="protein sequence ID" value="MCU4728642.1"/>
    <property type="molecule type" value="Genomic_DNA"/>
</dbReference>
<sequence length="347" mass="38691">MAEEKGSDSDSVEVPEQGNLFGDLWSLDPECAGVTTKSNSEDRTVDWSTRPETRENGCGPEPIESETEDYHYLHAPMATSADLVDKARYLYEDGSPLTAIDAVNQYIEKRYGENTSKNRHGFNKGLQYYAKNQYNRGMGMDRQWLDQHDNPSTVLLSLRASPTSDGRLSLLNELGDALDEAIAQIRYRLQLAPNSPFDSDEWGYFAVFAGTRKRATPHAHIMVYCAGDVEREWFVPAVEKFVANCRYSPETMRGNDPAEGTISIRGNGTDSIPKVDDSHRHHKDCEFEGSNSQGAVYALTQLPHLENVDNMAKDELLHSSTVDAWSGKPFRCSKSAIEESYLATSSG</sequence>
<evidence type="ECO:0000313" key="3">
    <source>
        <dbReference type="EMBL" id="MCU4728642.1"/>
    </source>
</evidence>
<proteinExistence type="predicted"/>
<organism evidence="3 5">
    <name type="scientific">Halapricum hydrolyticum</name>
    <dbReference type="NCBI Taxonomy" id="2979991"/>
    <lineage>
        <taxon>Archaea</taxon>
        <taxon>Methanobacteriati</taxon>
        <taxon>Methanobacteriota</taxon>
        <taxon>Stenosarchaea group</taxon>
        <taxon>Halobacteria</taxon>
        <taxon>Halobacteriales</taxon>
        <taxon>Haloarculaceae</taxon>
        <taxon>Halapricum</taxon>
    </lineage>
</organism>
<feature type="compositionally biased region" description="Basic and acidic residues" evidence="1">
    <location>
        <begin position="39"/>
        <end position="55"/>
    </location>
</feature>
<evidence type="ECO:0000313" key="4">
    <source>
        <dbReference type="Proteomes" id="UP001208186"/>
    </source>
</evidence>
<feature type="region of interest" description="Disordered" evidence="1">
    <location>
        <begin position="1"/>
        <end position="63"/>
    </location>
</feature>
<dbReference type="EMBL" id="JAOPKC010000045">
    <property type="protein sequence ID" value="MCU4719717.1"/>
    <property type="molecule type" value="Genomic_DNA"/>
</dbReference>
<comment type="caution">
    <text evidence="3">The sequence shown here is derived from an EMBL/GenBank/DDBJ whole genome shotgun (WGS) entry which is preliminary data.</text>
</comment>
<protein>
    <recommendedName>
        <fullName evidence="6">Replication protein</fullName>
    </recommendedName>
</protein>
<dbReference type="Proteomes" id="UP001208186">
    <property type="component" value="Unassembled WGS sequence"/>
</dbReference>
<evidence type="ECO:0000313" key="5">
    <source>
        <dbReference type="Proteomes" id="UP001209746"/>
    </source>
</evidence>
<reference evidence="3" key="1">
    <citation type="submission" date="2023-02" db="EMBL/GenBank/DDBJ databases">
        <title>Enrichment on poylsaccharides allowed isolation of novel metabolic and taxonomic groups of Haloarchaea.</title>
        <authorList>
            <person name="Sorokin D.Y."/>
            <person name="Elcheninov A.G."/>
            <person name="Khizhniak T.V."/>
            <person name="Kolganova T.V."/>
            <person name="Kublanov I.V."/>
        </authorList>
    </citation>
    <scope>NUCLEOTIDE SEQUENCE</scope>
    <source>
        <strain evidence="2 4">HArc-curdl5-1</strain>
        <strain evidence="3">HArc-curdl7</strain>
    </source>
</reference>
<accession>A0AAE3LGG2</accession>
<dbReference type="Proteomes" id="UP001209746">
    <property type="component" value="Unassembled WGS sequence"/>
</dbReference>
<evidence type="ECO:0000256" key="1">
    <source>
        <dbReference type="SAM" id="MobiDB-lite"/>
    </source>
</evidence>
<dbReference type="RefSeq" id="WP_315910463.1">
    <property type="nucleotide sequence ID" value="NZ_JAOPKC010000045.1"/>
</dbReference>
<gene>
    <name evidence="3" type="ORF">OB914_16980</name>
    <name evidence="2" type="ORF">OB916_16895</name>
</gene>
<evidence type="ECO:0008006" key="6">
    <source>
        <dbReference type="Google" id="ProtNLM"/>
    </source>
</evidence>
<dbReference type="AlphaFoldDB" id="A0AAE3LGG2"/>
<name>A0AAE3LGG2_9EURY</name>
<keyword evidence="4" id="KW-1185">Reference proteome</keyword>